<dbReference type="Gene3D" id="2.60.120.1140">
    <property type="entry name" value="Protein of unknown function DUF192"/>
    <property type="match status" value="1"/>
</dbReference>
<evidence type="ECO:0000313" key="1">
    <source>
        <dbReference type="EMBL" id="NKE65366.1"/>
    </source>
</evidence>
<reference evidence="1 2" key="1">
    <citation type="journal article" date="2020" name="Nature">
        <title>Bacterial chemolithoautotrophy via manganese oxidation.</title>
        <authorList>
            <person name="Yu H."/>
            <person name="Leadbetter J.R."/>
        </authorList>
    </citation>
    <scope>NUCLEOTIDE SEQUENCE [LARGE SCALE GENOMIC DNA]</scope>
    <source>
        <strain evidence="1 2">RBP-1</strain>
    </source>
</reference>
<dbReference type="Pfam" id="PF02643">
    <property type="entry name" value="DUF192"/>
    <property type="match status" value="1"/>
</dbReference>
<dbReference type="InterPro" id="IPR038695">
    <property type="entry name" value="Saro_0823-like_sf"/>
</dbReference>
<dbReference type="EMBL" id="VTOX01000002">
    <property type="protein sequence ID" value="NKE65366.1"/>
    <property type="molecule type" value="Genomic_DNA"/>
</dbReference>
<comment type="caution">
    <text evidence="1">The sequence shown here is derived from an EMBL/GenBank/DDBJ whole genome shotgun (WGS) entry which is preliminary data.</text>
</comment>
<gene>
    <name evidence="1" type="ORF">RAMLITH_05995</name>
</gene>
<sequence length="124" mass="13829">MKNLPRMVLHAGEHQIDAYVARGAQERALGLMHRQSLAENEGMLFVNGEPQPQSFWMKDTPLALSIAFVRDDGTIVELAEMDPQSTEPCSCETPVRFVLEMKRGWFGERGIEPGDRLSGPVFVG</sequence>
<dbReference type="AlphaFoldDB" id="A0A7X6I5H6"/>
<organism evidence="1 2">
    <name type="scientific">Ramlibacter lithotrophicus</name>
    <dbReference type="NCBI Taxonomy" id="2606681"/>
    <lineage>
        <taxon>Bacteria</taxon>
        <taxon>Pseudomonadati</taxon>
        <taxon>Pseudomonadota</taxon>
        <taxon>Betaproteobacteria</taxon>
        <taxon>Burkholderiales</taxon>
        <taxon>Comamonadaceae</taxon>
        <taxon>Ramlibacter</taxon>
    </lineage>
</organism>
<dbReference type="InterPro" id="IPR003795">
    <property type="entry name" value="DUF192"/>
</dbReference>
<dbReference type="Proteomes" id="UP000521868">
    <property type="component" value="Unassembled WGS sequence"/>
</dbReference>
<keyword evidence="2" id="KW-1185">Reference proteome</keyword>
<proteinExistence type="predicted"/>
<protein>
    <submittedName>
        <fullName evidence="1">DUF192 domain-containing protein</fullName>
    </submittedName>
</protein>
<dbReference type="PANTHER" id="PTHR37953:SF1">
    <property type="entry name" value="UPF0127 PROTEIN MJ1496"/>
    <property type="match status" value="1"/>
</dbReference>
<name>A0A7X6I5H6_9BURK</name>
<accession>A0A7X6I5H6</accession>
<evidence type="ECO:0000313" key="2">
    <source>
        <dbReference type="Proteomes" id="UP000521868"/>
    </source>
</evidence>
<dbReference type="PANTHER" id="PTHR37953">
    <property type="entry name" value="UPF0127 PROTEIN MJ1496"/>
    <property type="match status" value="1"/>
</dbReference>
<dbReference type="RefSeq" id="WP_168106491.1">
    <property type="nucleotide sequence ID" value="NZ_VTOX01000002.1"/>
</dbReference>